<dbReference type="CDD" id="cd14791">
    <property type="entry name" value="GH36"/>
    <property type="match status" value="1"/>
</dbReference>
<dbReference type="InterPro" id="IPR038417">
    <property type="entry name" value="Alpga-gal_N_sf"/>
</dbReference>
<dbReference type="Pfam" id="PF02065">
    <property type="entry name" value="Melibiase"/>
    <property type="match status" value="1"/>
</dbReference>
<dbReference type="Proteomes" id="UP000464597">
    <property type="component" value="Chromosome"/>
</dbReference>
<name>A0ABX6H3A4_9MICO</name>
<dbReference type="InterPro" id="IPR002252">
    <property type="entry name" value="Glyco_hydro_36"/>
</dbReference>
<organism evidence="1 2">
    <name type="scientific">Rathayibacter festucae</name>
    <dbReference type="NCBI Taxonomy" id="110937"/>
    <lineage>
        <taxon>Bacteria</taxon>
        <taxon>Bacillati</taxon>
        <taxon>Actinomycetota</taxon>
        <taxon>Actinomycetes</taxon>
        <taxon>Micrococcales</taxon>
        <taxon>Microbacteriaceae</taxon>
        <taxon>Rathayibacter</taxon>
    </lineage>
</organism>
<sequence>MSAQTLSWRAGPLELEFDRSPDAPVSLARLVSGELEIRFEHALPLVGILTAGRGHVTSTDRLVQTAIGDSLRYVSHEAGGEGEATVLRIVSASADGLRATTTIDALGTALRASTTVENAGTGPVLLTAVTSWAMPLGTRLDVGAAADPAADWELLEGRSEWLGEGRSEARELRALLPDLHPEHTEQPPRESVVRTATGTWSTGGALPLAALRSQRQDVTWLCEVAHNGPWRWEAGEQIGDAYLAASGPTDRDHQWSLLLTPGESFTSVPALVAVGTGLEHAAAALTRAKRSARRAHPDDLRPALVFNDYLNTLGGDPTTAKLLPLIAAAAEVGAEVFCVDAGWYAETESWWDTVGEWTPSTRRFPGGLGEVVDAIRGHGMVPGLWLEPEVIGTGSPLARSLPEEAFLSRSGIRVEESGRHHLDLRHPAARAHLDETVDRLVREFGIGYVKLDYNIDPGSGTDRDATSAGAGLLEHSRAHLAWIDGVLDRHPQLILENCASGAMRADSAMLSRLQLQSTSDQEDPLLAPPIAAAAPLSMLPEQAANWACPQPEMSDEAIAFTLVTGLAGRLLLTGHLDRMTAQQRALVAEAVRTAGELRAHLVASVPLWPLGLPGWTDRWVASALRGPDAISLSLWDRGDDAGETTLAFPSLLGRAVEVRTAFPAGLPAWRTSWDAGSGLLTVRSVAGEPGARSLILSVTG</sequence>
<dbReference type="InterPro" id="IPR013785">
    <property type="entry name" value="Aldolase_TIM"/>
</dbReference>
<dbReference type="EMBL" id="CP047180">
    <property type="protein sequence ID" value="QHC64282.1"/>
    <property type="molecule type" value="Genomic_DNA"/>
</dbReference>
<gene>
    <name evidence="1" type="ORF">GSU69_17425</name>
</gene>
<dbReference type="PRINTS" id="PR00743">
    <property type="entry name" value="GLHYDRLASE36"/>
</dbReference>
<dbReference type="Gene3D" id="3.20.20.70">
    <property type="entry name" value="Aldolase class I"/>
    <property type="match status" value="1"/>
</dbReference>
<dbReference type="InterPro" id="IPR017853">
    <property type="entry name" value="GH"/>
</dbReference>
<proteinExistence type="predicted"/>
<dbReference type="SUPFAM" id="SSF51445">
    <property type="entry name" value="(Trans)glycosidases"/>
    <property type="match status" value="1"/>
</dbReference>
<keyword evidence="2" id="KW-1185">Reference proteome</keyword>
<protein>
    <submittedName>
        <fullName evidence="1">Alpha-galactosidase</fullName>
    </submittedName>
</protein>
<evidence type="ECO:0000313" key="1">
    <source>
        <dbReference type="EMBL" id="QHC64282.1"/>
    </source>
</evidence>
<dbReference type="Gene3D" id="2.70.98.60">
    <property type="entry name" value="alpha-galactosidase from lactobacil brevis"/>
    <property type="match status" value="1"/>
</dbReference>
<dbReference type="RefSeq" id="WP_159423692.1">
    <property type="nucleotide sequence ID" value="NZ_CP047180.1"/>
</dbReference>
<accession>A0ABX6H3A4</accession>
<reference evidence="2" key="1">
    <citation type="submission" date="2019-12" db="EMBL/GenBank/DDBJ databases">
        <title>Complete and draft genome sequences of new strains and members of some known species of the genus Rathayibacter isolated from plants.</title>
        <authorList>
            <person name="Tarlachkov S.V."/>
            <person name="Starodumova I.P."/>
            <person name="Dorofeeva L.V."/>
            <person name="Prisyazhnaya N.V."/>
            <person name="Leyn S."/>
            <person name="Zlamal J."/>
            <person name="Elan M."/>
            <person name="Osterman A.L."/>
            <person name="Nadler S."/>
            <person name="Subbotin S.A."/>
            <person name="Evtushenko L.I."/>
        </authorList>
    </citation>
    <scope>NUCLEOTIDE SEQUENCE [LARGE SCALE GENOMIC DNA]</scope>
    <source>
        <strain evidence="2">VKM Ac-2802</strain>
    </source>
</reference>
<evidence type="ECO:0000313" key="2">
    <source>
        <dbReference type="Proteomes" id="UP000464597"/>
    </source>
</evidence>